<dbReference type="Pfam" id="PF06244">
    <property type="entry name" value="Ccdc124"/>
    <property type="match status" value="1"/>
</dbReference>
<dbReference type="InterPro" id="IPR036910">
    <property type="entry name" value="HMG_box_dom_sf"/>
</dbReference>
<dbReference type="PANTHER" id="PTHR21680:SF0">
    <property type="entry name" value="COILED-COIL DOMAIN-CONTAINING PROTEIN 124"/>
    <property type="match status" value="1"/>
</dbReference>
<evidence type="ECO:0000313" key="5">
    <source>
        <dbReference type="EMBL" id="UVC50199.1"/>
    </source>
</evidence>
<dbReference type="AlphaFoldDB" id="A0A976SJS4"/>
<name>A0A976SJS4_THEOR</name>
<dbReference type="PANTHER" id="PTHR21680">
    <property type="entry name" value="COILED-COIL DOMAIN-CONTAINING PROTEIN 124"/>
    <property type="match status" value="1"/>
</dbReference>
<keyword evidence="2" id="KW-0175">Coiled coil</keyword>
<sequence length="213" mass="25093">MGKFTGVNSKAVEALERRKQQKELENLKREEERLNKLWQDDDKINKAKEERRLEQQRKQQEKLEKKAELRKLAEKEESEIVSNKKPGKKPVVPKVTRAECLRNQLLKAQKETVKQDDYVNLNEDELVNKNHEFINEQMSNGNIDIITASGIDDVLSSLAIEADHKSIKTTYMEFQERKMAELKEEYPNLKLSQYKDMIYKQWKKSPENPFNTG</sequence>
<gene>
    <name evidence="5" type="ORF">MACK_004074</name>
</gene>
<proteinExistence type="inferred from homology"/>
<feature type="region of interest" description="Disordered" evidence="3">
    <location>
        <begin position="51"/>
        <end position="91"/>
    </location>
</feature>
<evidence type="ECO:0000256" key="3">
    <source>
        <dbReference type="SAM" id="MobiDB-lite"/>
    </source>
</evidence>
<dbReference type="InterPro" id="IPR054414">
    <property type="entry name" value="Ccdc124/Oxs1_C"/>
</dbReference>
<dbReference type="SUPFAM" id="SSF47095">
    <property type="entry name" value="HMG-box"/>
    <property type="match status" value="1"/>
</dbReference>
<feature type="domain" description="Coiled-coil" evidence="4">
    <location>
        <begin position="140"/>
        <end position="211"/>
    </location>
</feature>
<dbReference type="GO" id="GO:0003713">
    <property type="term" value="F:transcription coactivator activity"/>
    <property type="evidence" value="ECO:0007669"/>
    <property type="project" value="TreeGrafter"/>
</dbReference>
<organism evidence="5 6">
    <name type="scientific">Theileria orientalis</name>
    <dbReference type="NCBI Taxonomy" id="68886"/>
    <lineage>
        <taxon>Eukaryota</taxon>
        <taxon>Sar</taxon>
        <taxon>Alveolata</taxon>
        <taxon>Apicomplexa</taxon>
        <taxon>Aconoidasida</taxon>
        <taxon>Piroplasmida</taxon>
        <taxon>Theileriidae</taxon>
        <taxon>Theileria</taxon>
    </lineage>
</organism>
<accession>A0A976SJS4</accession>
<dbReference type="GO" id="GO:0006366">
    <property type="term" value="P:transcription by RNA polymerase II"/>
    <property type="evidence" value="ECO:0007669"/>
    <property type="project" value="TreeGrafter"/>
</dbReference>
<evidence type="ECO:0000259" key="4">
    <source>
        <dbReference type="Pfam" id="PF06244"/>
    </source>
</evidence>
<evidence type="ECO:0000256" key="1">
    <source>
        <dbReference type="ARBA" id="ARBA00008296"/>
    </source>
</evidence>
<dbReference type="GO" id="GO:0005634">
    <property type="term" value="C:nucleus"/>
    <property type="evidence" value="ECO:0007669"/>
    <property type="project" value="TreeGrafter"/>
</dbReference>
<dbReference type="InterPro" id="IPR010422">
    <property type="entry name" value="Ccdc124/Oxs1"/>
</dbReference>
<dbReference type="Proteomes" id="UP000244811">
    <property type="component" value="Chromosome 4"/>
</dbReference>
<protein>
    <recommendedName>
        <fullName evidence="4">Coiled-coil domain-containing protein</fullName>
    </recommendedName>
</protein>
<reference evidence="5" key="1">
    <citation type="submission" date="2022-07" db="EMBL/GenBank/DDBJ databases">
        <title>Evaluation of T. orientalis genome assembly methods using nanopore sequencing and analysis of variation between genomes.</title>
        <authorList>
            <person name="Yam J."/>
            <person name="Micallef M.L."/>
            <person name="Liu M."/>
            <person name="Djordjevic S.P."/>
            <person name="Bogema D.R."/>
            <person name="Jenkins C."/>
        </authorList>
    </citation>
    <scope>NUCLEOTIDE SEQUENCE</scope>
    <source>
        <strain evidence="5">Goon Nure</strain>
    </source>
</reference>
<dbReference type="EMBL" id="CP056072">
    <property type="protein sequence ID" value="UVC50199.1"/>
    <property type="molecule type" value="Genomic_DNA"/>
</dbReference>
<evidence type="ECO:0000256" key="2">
    <source>
        <dbReference type="ARBA" id="ARBA00023054"/>
    </source>
</evidence>
<comment type="similarity">
    <text evidence="1">Belongs to the CCDC124 family.</text>
</comment>
<feature type="compositionally biased region" description="Basic and acidic residues" evidence="3">
    <location>
        <begin position="51"/>
        <end position="75"/>
    </location>
</feature>
<evidence type="ECO:0000313" key="6">
    <source>
        <dbReference type="Proteomes" id="UP000244811"/>
    </source>
</evidence>